<evidence type="ECO:0000313" key="4">
    <source>
        <dbReference type="Proteomes" id="UP000031928"/>
    </source>
</evidence>
<dbReference type="OrthoDB" id="3687827at2"/>
<feature type="domain" description="PAS" evidence="1">
    <location>
        <begin position="3"/>
        <end position="56"/>
    </location>
</feature>
<dbReference type="Pfam" id="PF08448">
    <property type="entry name" value="PAS_4"/>
    <property type="match status" value="1"/>
</dbReference>
<dbReference type="EMBL" id="CP007790">
    <property type="protein sequence ID" value="AJK67826.1"/>
    <property type="molecule type" value="Genomic_DNA"/>
</dbReference>
<dbReference type="STRING" id="1224162.B840_00955"/>
<dbReference type="CDD" id="cd00130">
    <property type="entry name" value="PAS"/>
    <property type="match status" value="1"/>
</dbReference>
<organism evidence="3 4">
    <name type="scientific">Corynebacterium marinum DSM 44953</name>
    <dbReference type="NCBI Taxonomy" id="1224162"/>
    <lineage>
        <taxon>Bacteria</taxon>
        <taxon>Bacillati</taxon>
        <taxon>Actinomycetota</taxon>
        <taxon>Actinomycetes</taxon>
        <taxon>Mycobacteriales</taxon>
        <taxon>Corynebacteriaceae</taxon>
        <taxon>Corynebacterium</taxon>
    </lineage>
</organism>
<dbReference type="NCBIfam" id="TIGR00229">
    <property type="entry name" value="sensory_box"/>
    <property type="match status" value="1"/>
</dbReference>
<proteinExistence type="predicted"/>
<dbReference type="SUPFAM" id="SSF55785">
    <property type="entry name" value="PYP-like sensor domain (PAS domain)"/>
    <property type="match status" value="1"/>
</dbReference>
<dbReference type="SMART" id="SM00091">
    <property type="entry name" value="PAS"/>
    <property type="match status" value="1"/>
</dbReference>
<keyword evidence="4" id="KW-1185">Reference proteome</keyword>
<dbReference type="Gene3D" id="3.30.450.20">
    <property type="entry name" value="PAS domain"/>
    <property type="match status" value="1"/>
</dbReference>
<evidence type="ECO:0000259" key="2">
    <source>
        <dbReference type="PROSITE" id="PS50113"/>
    </source>
</evidence>
<dbReference type="PROSITE" id="PS50113">
    <property type="entry name" value="PAC"/>
    <property type="match status" value="1"/>
</dbReference>
<sequence>MDSNETAARIVAGTQDAVIYADRDGAIQLWNVGAERIFGWSAEEAAGESLDIIVPEKHRKPHWRGWYRVMDTGLTRYGADPLAVPGLRKDGSIVSLEFSITMLKDAEGRIEGIAAILRDVSKRWNRERALKKRVEELEAAQQA</sequence>
<dbReference type="InterPro" id="IPR013656">
    <property type="entry name" value="PAS_4"/>
</dbReference>
<evidence type="ECO:0000259" key="1">
    <source>
        <dbReference type="PROSITE" id="PS50112"/>
    </source>
</evidence>
<dbReference type="HOGENOM" id="CLU_144643_0_0_11"/>
<dbReference type="KEGG" id="cmq:B840_00955"/>
<dbReference type="RefSeq" id="WP_042620573.1">
    <property type="nucleotide sequence ID" value="NZ_CP007790.1"/>
</dbReference>
<protein>
    <submittedName>
        <fullName evidence="3">Uncharacterized protein</fullName>
    </submittedName>
</protein>
<dbReference type="InterPro" id="IPR000014">
    <property type="entry name" value="PAS"/>
</dbReference>
<dbReference type="PROSITE" id="PS50112">
    <property type="entry name" value="PAS"/>
    <property type="match status" value="1"/>
</dbReference>
<dbReference type="Proteomes" id="UP000031928">
    <property type="component" value="Chromosome"/>
</dbReference>
<dbReference type="AlphaFoldDB" id="A0A0B6TSU8"/>
<feature type="domain" description="PAC" evidence="2">
    <location>
        <begin position="80"/>
        <end position="132"/>
    </location>
</feature>
<evidence type="ECO:0000313" key="3">
    <source>
        <dbReference type="EMBL" id="AJK67826.1"/>
    </source>
</evidence>
<name>A0A0B6TSU8_9CORY</name>
<accession>A0A0B6TSU8</accession>
<gene>
    <name evidence="3" type="ORF">B840_00955</name>
</gene>
<dbReference type="InterPro" id="IPR000700">
    <property type="entry name" value="PAS-assoc_C"/>
</dbReference>
<reference evidence="3 4" key="1">
    <citation type="submission" date="2014-05" db="EMBL/GenBank/DDBJ databases">
        <title>Complete genome sequence of Corynebacterium marinum DSM 44953.</title>
        <authorList>
            <person name="Schaffert L."/>
            <person name="Albersmeier A."/>
            <person name="Kalinowski J."/>
            <person name="Ruckert C."/>
        </authorList>
    </citation>
    <scope>NUCLEOTIDE SEQUENCE [LARGE SCALE GENOMIC DNA]</scope>
    <source>
        <strain evidence="3 4">DSM 44953</strain>
    </source>
</reference>
<dbReference type="InterPro" id="IPR035965">
    <property type="entry name" value="PAS-like_dom_sf"/>
</dbReference>